<dbReference type="PROSITE" id="PS51819">
    <property type="entry name" value="VOC"/>
    <property type="match status" value="1"/>
</dbReference>
<evidence type="ECO:0000256" key="3">
    <source>
        <dbReference type="ARBA" id="ARBA00030892"/>
    </source>
</evidence>
<keyword evidence="1" id="KW-0479">Metal-binding</keyword>
<evidence type="ECO:0000256" key="2">
    <source>
        <dbReference type="ARBA" id="ARBA00030291"/>
    </source>
</evidence>
<dbReference type="PANTHER" id="PTHR46036:SF5">
    <property type="entry name" value="LACTOYLGLUTATHIONE LYASE"/>
    <property type="match status" value="1"/>
</dbReference>
<evidence type="ECO:0000259" key="6">
    <source>
        <dbReference type="PROSITE" id="PS51819"/>
    </source>
</evidence>
<dbReference type="InterPro" id="IPR029068">
    <property type="entry name" value="Glyas_Bleomycin-R_OHBP_Dase"/>
</dbReference>
<reference evidence="7 8" key="1">
    <citation type="journal article" date="2019" name="Nat. Med.">
        <title>A library of human gut bacterial isolates paired with longitudinal multiomics data enables mechanistic microbiome research.</title>
        <authorList>
            <person name="Poyet M."/>
            <person name="Groussin M."/>
            <person name="Gibbons S.M."/>
            <person name="Avila-Pacheco J."/>
            <person name="Jiang X."/>
            <person name="Kearney S.M."/>
            <person name="Perrotta A.R."/>
            <person name="Berdy B."/>
            <person name="Zhao S."/>
            <person name="Lieberman T.D."/>
            <person name="Swanson P.K."/>
            <person name="Smith M."/>
            <person name="Roesemann S."/>
            <person name="Alexander J.E."/>
            <person name="Rich S.A."/>
            <person name="Livny J."/>
            <person name="Vlamakis H."/>
            <person name="Clish C."/>
            <person name="Bullock K."/>
            <person name="Deik A."/>
            <person name="Scott J."/>
            <person name="Pierce K.A."/>
            <person name="Xavier R.J."/>
            <person name="Alm E.J."/>
        </authorList>
    </citation>
    <scope>NUCLEOTIDE SEQUENCE [LARGE SCALE GENOMIC DNA]</scope>
    <source>
        <strain evidence="7 8">BIOML-A2</strain>
    </source>
</reference>
<proteinExistence type="predicted"/>
<name>A0ABW9WYG0_9FIRM</name>
<evidence type="ECO:0000256" key="5">
    <source>
        <dbReference type="ARBA" id="ARBA00033298"/>
    </source>
</evidence>
<gene>
    <name evidence="7" type="ORF">GT747_14020</name>
</gene>
<dbReference type="Gene3D" id="3.10.180.10">
    <property type="entry name" value="2,3-Dihydroxybiphenyl 1,2-Dioxygenase, domain 1"/>
    <property type="match status" value="1"/>
</dbReference>
<dbReference type="InterPro" id="IPR004360">
    <property type="entry name" value="Glyas_Fos-R_dOase_dom"/>
</dbReference>
<evidence type="ECO:0000313" key="8">
    <source>
        <dbReference type="Proteomes" id="UP000474718"/>
    </source>
</evidence>
<dbReference type="InterPro" id="IPR037523">
    <property type="entry name" value="VOC_core"/>
</dbReference>
<dbReference type="SUPFAM" id="SSF54593">
    <property type="entry name" value="Glyoxalase/Bleomycin resistance protein/Dihydroxybiphenyl dioxygenase"/>
    <property type="match status" value="1"/>
</dbReference>
<sequence>MFVKSRFLHTNLNVTDLERSIAFYEKALGLREEKRKEAADGSFTLAFLGDGETDYQLELTCLKGHPQPYELGENESHIAFRVADRAAAHALHQEMGCICFENEAMGLYFIEDPDGYWLEILD</sequence>
<keyword evidence="7" id="KW-0456">Lyase</keyword>
<feature type="domain" description="VOC" evidence="6">
    <location>
        <begin position="6"/>
        <end position="122"/>
    </location>
</feature>
<dbReference type="Proteomes" id="UP000474718">
    <property type="component" value="Unassembled WGS sequence"/>
</dbReference>
<evidence type="ECO:0000256" key="1">
    <source>
        <dbReference type="ARBA" id="ARBA00022723"/>
    </source>
</evidence>
<dbReference type="EMBL" id="WWVX01000011">
    <property type="protein sequence ID" value="MZL70864.1"/>
    <property type="molecule type" value="Genomic_DNA"/>
</dbReference>
<accession>A0ABW9WYG0</accession>
<comment type="caution">
    <text evidence="7">The sequence shown here is derived from an EMBL/GenBank/DDBJ whole genome shotgun (WGS) entry which is preliminary data.</text>
</comment>
<dbReference type="InterPro" id="IPR018146">
    <property type="entry name" value="Glyoxalase_1_CS"/>
</dbReference>
<dbReference type="Pfam" id="PF00903">
    <property type="entry name" value="Glyoxalase"/>
    <property type="match status" value="1"/>
</dbReference>
<dbReference type="PROSITE" id="PS00934">
    <property type="entry name" value="GLYOXALASE_I_1"/>
    <property type="match status" value="1"/>
</dbReference>
<keyword evidence="8" id="KW-1185">Reference proteome</keyword>
<dbReference type="GO" id="GO:0016829">
    <property type="term" value="F:lyase activity"/>
    <property type="evidence" value="ECO:0007669"/>
    <property type="project" value="UniProtKB-KW"/>
</dbReference>
<evidence type="ECO:0000313" key="7">
    <source>
        <dbReference type="EMBL" id="MZL70864.1"/>
    </source>
</evidence>
<dbReference type="PANTHER" id="PTHR46036">
    <property type="entry name" value="LACTOYLGLUTATHIONE LYASE"/>
    <property type="match status" value="1"/>
</dbReference>
<evidence type="ECO:0000256" key="4">
    <source>
        <dbReference type="ARBA" id="ARBA00032460"/>
    </source>
</evidence>
<organism evidence="7 8">
    <name type="scientific">Bittarella massiliensis</name>
    <name type="common">ex Durand et al. 2017</name>
    <dbReference type="NCBI Taxonomy" id="1720313"/>
    <lineage>
        <taxon>Bacteria</taxon>
        <taxon>Bacillati</taxon>
        <taxon>Bacillota</taxon>
        <taxon>Clostridia</taxon>
        <taxon>Eubacteriales</taxon>
        <taxon>Oscillospiraceae</taxon>
        <taxon>Bittarella (ex Durand et al. 2017)</taxon>
    </lineage>
</organism>
<protein>
    <recommendedName>
        <fullName evidence="3">Aldoketomutase</fullName>
    </recommendedName>
    <alternativeName>
        <fullName evidence="2">Ketone-aldehyde mutase</fullName>
    </alternativeName>
    <alternativeName>
        <fullName evidence="4">Methylglyoxalase</fullName>
    </alternativeName>
    <alternativeName>
        <fullName evidence="5">S-D-lactoylglutathione methylglyoxal lyase</fullName>
    </alternativeName>
</protein>